<dbReference type="Proteomes" id="UP001144471">
    <property type="component" value="Unassembled WGS sequence"/>
</dbReference>
<dbReference type="GO" id="GO:0008080">
    <property type="term" value="F:N-acetyltransferase activity"/>
    <property type="evidence" value="ECO:0007669"/>
    <property type="project" value="UniProtKB-ARBA"/>
</dbReference>
<evidence type="ECO:0000313" key="5">
    <source>
        <dbReference type="Proteomes" id="UP001144471"/>
    </source>
</evidence>
<evidence type="ECO:0000259" key="3">
    <source>
        <dbReference type="PROSITE" id="PS51186"/>
    </source>
</evidence>
<dbReference type="AlphaFoldDB" id="A0A9W6GNZ7"/>
<evidence type="ECO:0000256" key="2">
    <source>
        <dbReference type="ARBA" id="ARBA00023315"/>
    </source>
</evidence>
<dbReference type="PANTHER" id="PTHR10908:SF0">
    <property type="entry name" value="SEROTONIN N-ACETYLTRANSFERASE"/>
    <property type="match status" value="1"/>
</dbReference>
<dbReference type="PROSITE" id="PS51186">
    <property type="entry name" value="GNAT"/>
    <property type="match status" value="1"/>
</dbReference>
<protein>
    <submittedName>
        <fullName evidence="4">N-acetyltransferase GCN5</fullName>
    </submittedName>
</protein>
<keyword evidence="1" id="KW-0808">Transferase</keyword>
<name>A0A9W6GNZ7_9FUSO</name>
<evidence type="ECO:0000313" key="4">
    <source>
        <dbReference type="EMBL" id="GLI57952.1"/>
    </source>
</evidence>
<evidence type="ECO:0000256" key="1">
    <source>
        <dbReference type="ARBA" id="ARBA00022679"/>
    </source>
</evidence>
<dbReference type="Gene3D" id="3.40.630.30">
    <property type="match status" value="1"/>
</dbReference>
<dbReference type="Pfam" id="PF00583">
    <property type="entry name" value="Acetyltransf_1"/>
    <property type="match status" value="1"/>
</dbReference>
<accession>A0A9W6GNZ7</accession>
<dbReference type="RefSeq" id="WP_281837628.1">
    <property type="nucleotide sequence ID" value="NZ_BSDY01000029.1"/>
</dbReference>
<reference evidence="4" key="1">
    <citation type="submission" date="2022-12" db="EMBL/GenBank/DDBJ databases">
        <title>Reference genome sequencing for broad-spectrum identification of bacterial and archaeal isolates by mass spectrometry.</title>
        <authorList>
            <person name="Sekiguchi Y."/>
            <person name="Tourlousse D.M."/>
        </authorList>
    </citation>
    <scope>NUCLEOTIDE SEQUENCE</scope>
    <source>
        <strain evidence="4">10succ1</strain>
    </source>
</reference>
<feature type="domain" description="N-acetyltransferase" evidence="3">
    <location>
        <begin position="3"/>
        <end position="162"/>
    </location>
</feature>
<organism evidence="4 5">
    <name type="scientific">Propionigenium maris DSM 9537</name>
    <dbReference type="NCBI Taxonomy" id="1123000"/>
    <lineage>
        <taxon>Bacteria</taxon>
        <taxon>Fusobacteriati</taxon>
        <taxon>Fusobacteriota</taxon>
        <taxon>Fusobacteriia</taxon>
        <taxon>Fusobacteriales</taxon>
        <taxon>Fusobacteriaceae</taxon>
        <taxon>Propionigenium</taxon>
    </lineage>
</organism>
<dbReference type="CDD" id="cd04301">
    <property type="entry name" value="NAT_SF"/>
    <property type="match status" value="1"/>
</dbReference>
<sequence length="162" mass="18241">MELKIRNGRMEDLEECFILEGKTFPESEAASKENIRIRLSEFPEGFIVGEVDGKIVAHINSGATDKDDITDEEFKSLIGHDSNGRNIVIFSVAVDPEYQRQGIASKMMREFIEVSKKLKKKNILLLCKENLIGVYEGMGYEKRGISASTHGGAVWYEMAYSL</sequence>
<dbReference type="InterPro" id="IPR000182">
    <property type="entry name" value="GNAT_dom"/>
</dbReference>
<dbReference type="PANTHER" id="PTHR10908">
    <property type="entry name" value="SEROTONIN N-ACETYLTRANSFERASE"/>
    <property type="match status" value="1"/>
</dbReference>
<keyword evidence="2" id="KW-0012">Acyltransferase</keyword>
<dbReference type="InterPro" id="IPR051635">
    <property type="entry name" value="SNAT-like"/>
</dbReference>
<gene>
    <name evidence="4" type="ORF">PM10SUCC1_34660</name>
</gene>
<proteinExistence type="predicted"/>
<dbReference type="EMBL" id="BSDY01000029">
    <property type="protein sequence ID" value="GLI57952.1"/>
    <property type="molecule type" value="Genomic_DNA"/>
</dbReference>
<dbReference type="SUPFAM" id="SSF55729">
    <property type="entry name" value="Acyl-CoA N-acyltransferases (Nat)"/>
    <property type="match status" value="1"/>
</dbReference>
<comment type="caution">
    <text evidence="4">The sequence shown here is derived from an EMBL/GenBank/DDBJ whole genome shotgun (WGS) entry which is preliminary data.</text>
</comment>
<dbReference type="InterPro" id="IPR016181">
    <property type="entry name" value="Acyl_CoA_acyltransferase"/>
</dbReference>
<keyword evidence="5" id="KW-1185">Reference proteome</keyword>